<evidence type="ECO:0000313" key="18">
    <source>
        <dbReference type="Proteomes" id="UP000448292"/>
    </source>
</evidence>
<keyword evidence="11" id="KW-0408">Iron</keyword>
<comment type="caution">
    <text evidence="17">The sequence shown here is derived from an EMBL/GenBank/DDBJ whole genome shotgun (WGS) entry which is preliminary data.</text>
</comment>
<dbReference type="EC" id="5.4.3.2" evidence="5"/>
<dbReference type="Proteomes" id="UP000448292">
    <property type="component" value="Unassembled WGS sequence"/>
</dbReference>
<proteinExistence type="inferred from homology"/>
<evidence type="ECO:0000256" key="10">
    <source>
        <dbReference type="ARBA" id="ARBA00022898"/>
    </source>
</evidence>
<comment type="cofactor">
    <cofactor evidence="3">
        <name>[4Fe-4S] cluster</name>
        <dbReference type="ChEBI" id="CHEBI:49883"/>
    </cofactor>
</comment>
<dbReference type="GO" id="GO:0046872">
    <property type="term" value="F:metal ion binding"/>
    <property type="evidence" value="ECO:0007669"/>
    <property type="project" value="UniProtKB-KW"/>
</dbReference>
<evidence type="ECO:0000256" key="12">
    <source>
        <dbReference type="ARBA" id="ARBA00023014"/>
    </source>
</evidence>
<keyword evidence="13" id="KW-0413">Isomerase</keyword>
<gene>
    <name evidence="17" type="ORF">DPQ33_07275</name>
</gene>
<dbReference type="InterPro" id="IPR022459">
    <property type="entry name" value="Lysine_aminomutase"/>
</dbReference>
<feature type="binding site" evidence="14">
    <location>
        <position position="165"/>
    </location>
    <ligand>
        <name>[4Fe-4S] cluster</name>
        <dbReference type="ChEBI" id="CHEBI:49883"/>
        <note>4Fe-4S-S-AdoMet</note>
    </ligand>
</feature>
<dbReference type="InterPro" id="IPR058240">
    <property type="entry name" value="rSAM_sf"/>
</dbReference>
<feature type="binding site" evidence="14">
    <location>
        <position position="168"/>
    </location>
    <ligand>
        <name>[4Fe-4S] cluster</name>
        <dbReference type="ChEBI" id="CHEBI:49883"/>
        <note>4Fe-4S-S-AdoMet</note>
    </ligand>
</feature>
<dbReference type="InterPro" id="IPR013785">
    <property type="entry name" value="Aldolase_TIM"/>
</dbReference>
<accession>A0A7M3MGM2</accession>
<protein>
    <recommendedName>
        <fullName evidence="6">L-lysine 2,3-aminomutase</fullName>
        <ecNumber evidence="5">5.4.3.2</ecNumber>
    </recommendedName>
</protein>
<dbReference type="AlphaFoldDB" id="A0A7M3MGM2"/>
<dbReference type="Pfam" id="PF04055">
    <property type="entry name" value="Radical_SAM"/>
    <property type="match status" value="1"/>
</dbReference>
<dbReference type="PIRSF" id="PIRSF004911">
    <property type="entry name" value="DUF160"/>
    <property type="match status" value="1"/>
</dbReference>
<dbReference type="GO" id="GO:0050066">
    <property type="term" value="F:L-lysine 2,3-aminomutase activity"/>
    <property type="evidence" value="ECO:0007669"/>
    <property type="project" value="UniProtKB-EC"/>
</dbReference>
<keyword evidence="9 14" id="KW-0479">Metal-binding</keyword>
<evidence type="ECO:0000256" key="3">
    <source>
        <dbReference type="ARBA" id="ARBA00001966"/>
    </source>
</evidence>
<dbReference type="PANTHER" id="PTHR30538">
    <property type="entry name" value="LYSINE 2,3-AMINOMUTASE-RELATED"/>
    <property type="match status" value="1"/>
</dbReference>
<dbReference type="SFLD" id="SFLDG01070">
    <property type="entry name" value="PLP-dependent"/>
    <property type="match status" value="1"/>
</dbReference>
<evidence type="ECO:0000256" key="7">
    <source>
        <dbReference type="ARBA" id="ARBA00022485"/>
    </source>
</evidence>
<dbReference type="InterPro" id="IPR025895">
    <property type="entry name" value="LAM_C_dom"/>
</dbReference>
<keyword evidence="18" id="KW-1185">Reference proteome</keyword>
<dbReference type="PANTHER" id="PTHR30538:SF1">
    <property type="entry name" value="L-LYSINE 2,3-AMINOMUTASE"/>
    <property type="match status" value="1"/>
</dbReference>
<dbReference type="OrthoDB" id="9768064at2"/>
<keyword evidence="7 14" id="KW-0004">4Fe-4S</keyword>
<dbReference type="Gene3D" id="6.10.140.1170">
    <property type="match status" value="1"/>
</dbReference>
<evidence type="ECO:0000259" key="16">
    <source>
        <dbReference type="PROSITE" id="PS51918"/>
    </source>
</evidence>
<dbReference type="InterPro" id="IPR007197">
    <property type="entry name" value="rSAM"/>
</dbReference>
<evidence type="ECO:0000256" key="8">
    <source>
        <dbReference type="ARBA" id="ARBA00022691"/>
    </source>
</evidence>
<evidence type="ECO:0000256" key="15">
    <source>
        <dbReference type="PIRSR" id="PIRSR603739-50"/>
    </source>
</evidence>
<comment type="similarity">
    <text evidence="4">Belongs to the radical SAM superfamily. KamA family.</text>
</comment>
<organism evidence="17 18">
    <name type="scientific">Oceanidesulfovibrio indonesiensis</name>
    <dbReference type="NCBI Taxonomy" id="54767"/>
    <lineage>
        <taxon>Bacteria</taxon>
        <taxon>Pseudomonadati</taxon>
        <taxon>Thermodesulfobacteriota</taxon>
        <taxon>Desulfovibrionia</taxon>
        <taxon>Desulfovibrionales</taxon>
        <taxon>Desulfovibrionaceae</taxon>
        <taxon>Oceanidesulfovibrio</taxon>
    </lineage>
</organism>
<dbReference type="Gene3D" id="3.20.20.70">
    <property type="entry name" value="Aldolase class I"/>
    <property type="match status" value="1"/>
</dbReference>
<dbReference type="SUPFAM" id="SSF102114">
    <property type="entry name" value="Radical SAM enzymes"/>
    <property type="match status" value="1"/>
</dbReference>
<evidence type="ECO:0000313" key="17">
    <source>
        <dbReference type="EMBL" id="TVM17903.1"/>
    </source>
</evidence>
<comment type="catalytic activity">
    <reaction evidence="1">
        <text>L-lysine = (3S)-3,6-diaminohexanoate</text>
        <dbReference type="Rhea" id="RHEA:19177"/>
        <dbReference type="ChEBI" id="CHEBI:32551"/>
        <dbReference type="ChEBI" id="CHEBI:57434"/>
        <dbReference type="EC" id="5.4.3.2"/>
    </reaction>
</comment>
<evidence type="ECO:0000256" key="4">
    <source>
        <dbReference type="ARBA" id="ARBA00008703"/>
    </source>
</evidence>
<dbReference type="PROSITE" id="PS51918">
    <property type="entry name" value="RADICAL_SAM"/>
    <property type="match status" value="1"/>
</dbReference>
<evidence type="ECO:0000256" key="2">
    <source>
        <dbReference type="ARBA" id="ARBA00001933"/>
    </source>
</evidence>
<evidence type="ECO:0000256" key="13">
    <source>
        <dbReference type="ARBA" id="ARBA00023235"/>
    </source>
</evidence>
<dbReference type="SFLD" id="SFLDF00283">
    <property type="entry name" value="L-lysine_2_3-aminomutase_(LAM"/>
    <property type="match status" value="1"/>
</dbReference>
<keyword evidence="8" id="KW-0949">S-adenosyl-L-methionine</keyword>
<dbReference type="NCBIfam" id="TIGR00238">
    <property type="entry name" value="KamA family radical SAM protein"/>
    <property type="match status" value="1"/>
</dbReference>
<dbReference type="RefSeq" id="WP_144302556.1">
    <property type="nucleotide sequence ID" value="NZ_QMIE01000005.1"/>
</dbReference>
<dbReference type="GO" id="GO:0051539">
    <property type="term" value="F:4 iron, 4 sulfur cluster binding"/>
    <property type="evidence" value="ECO:0007669"/>
    <property type="project" value="UniProtKB-KW"/>
</dbReference>
<dbReference type="Pfam" id="PF12544">
    <property type="entry name" value="LAM_C"/>
    <property type="match status" value="1"/>
</dbReference>
<evidence type="ECO:0000256" key="1">
    <source>
        <dbReference type="ARBA" id="ARBA00000911"/>
    </source>
</evidence>
<evidence type="ECO:0000256" key="11">
    <source>
        <dbReference type="ARBA" id="ARBA00023004"/>
    </source>
</evidence>
<keyword evidence="10 15" id="KW-0663">Pyridoxal phosphate</keyword>
<sequence length="431" mass="47060">MTRDNELEAFEPPSGGAAAHVVRATVPMPKRAKYASGAERDAFRKSFFPGATRAEWNDWRWQIAHRVTSPAELFRHINPTTQETLAQSGEFPLAVTPYYLSLVDGGDPACPVRRAVVPTMQEAVLGPGEADDPLGEEGHSPTPGIVHRYPDRVLFLATDFCSTYCRYCTRSRLVGRGNAGSVRARWDKCIEYIAATPTVRDVIVSGGDPLTMPDEAIDYLLGRLQAISHVEIVRLGTKAPAVLPQRITPGLVRMLKKHHPLFMSCHMMHPRELTPETNQAFERLADAGIPLGSQTVLLAGVNDAPDTLAALFHGLLRVRVRPYYLYQCDPIRGSAHFRTTVSRGIELMTSLRGHTSGYAVPTYVVDAPGGGGKVPIYAQTMLGYDENGLALVNYEGQVYHYPNAQLPLAATAGQMAQPAAVRSAMPAMETS</sequence>
<dbReference type="InterPro" id="IPR003739">
    <property type="entry name" value="Lys_aminomutase/Glu_NH3_mut"/>
</dbReference>
<feature type="binding site" evidence="14">
    <location>
        <position position="161"/>
    </location>
    <ligand>
        <name>[4Fe-4S] cluster</name>
        <dbReference type="ChEBI" id="CHEBI:49883"/>
        <note>4Fe-4S-S-AdoMet</note>
    </ligand>
</feature>
<comment type="cofactor">
    <cofactor evidence="2 15">
        <name>pyridoxal 5'-phosphate</name>
        <dbReference type="ChEBI" id="CHEBI:597326"/>
    </cofactor>
</comment>
<evidence type="ECO:0000256" key="14">
    <source>
        <dbReference type="PIRSR" id="PIRSR004911-1"/>
    </source>
</evidence>
<evidence type="ECO:0000256" key="9">
    <source>
        <dbReference type="ARBA" id="ARBA00022723"/>
    </source>
</evidence>
<evidence type="ECO:0000256" key="5">
    <source>
        <dbReference type="ARBA" id="ARBA00012144"/>
    </source>
</evidence>
<reference evidence="17 18" key="1">
    <citation type="submission" date="2018-06" db="EMBL/GenBank/DDBJ databases">
        <title>Complete genome of Desulfovibrio indonesiensis P37SLT.</title>
        <authorList>
            <person name="Crispim J.S."/>
            <person name="Vidigal P.M.P."/>
            <person name="Silva L.C.F."/>
            <person name="Laguardia C.N."/>
            <person name="Araujo L.C."/>
            <person name="Dias R.S."/>
            <person name="Sousa M.P."/>
            <person name="Paula S.O."/>
            <person name="Silva C."/>
        </authorList>
    </citation>
    <scope>NUCLEOTIDE SEQUENCE [LARGE SCALE GENOMIC DNA]</scope>
    <source>
        <strain evidence="17 18">P37SLT</strain>
    </source>
</reference>
<dbReference type="SFLD" id="SFLDS00029">
    <property type="entry name" value="Radical_SAM"/>
    <property type="match status" value="1"/>
</dbReference>
<keyword evidence="12 14" id="KW-0411">Iron-sulfur</keyword>
<feature type="domain" description="Radical SAM core" evidence="16">
    <location>
        <begin position="147"/>
        <end position="359"/>
    </location>
</feature>
<evidence type="ECO:0000256" key="6">
    <source>
        <dbReference type="ARBA" id="ARBA00022363"/>
    </source>
</evidence>
<dbReference type="EMBL" id="QMIE01000005">
    <property type="protein sequence ID" value="TVM17903.1"/>
    <property type="molecule type" value="Genomic_DNA"/>
</dbReference>
<dbReference type="CDD" id="cd01335">
    <property type="entry name" value="Radical_SAM"/>
    <property type="match status" value="1"/>
</dbReference>
<name>A0A7M3MGM2_9BACT</name>
<feature type="modified residue" description="N6-(pyridoxal phosphate)lysine" evidence="15">
    <location>
        <position position="373"/>
    </location>
</feature>